<dbReference type="CDD" id="cd16913">
    <property type="entry name" value="YkuD_like"/>
    <property type="match status" value="1"/>
</dbReference>
<evidence type="ECO:0000256" key="1">
    <source>
        <dbReference type="ARBA" id="ARBA00004752"/>
    </source>
</evidence>
<evidence type="ECO:0000256" key="2">
    <source>
        <dbReference type="ARBA" id="ARBA00005992"/>
    </source>
</evidence>
<dbReference type="STRING" id="1346330.M472_12535"/>
<evidence type="ECO:0000256" key="4">
    <source>
        <dbReference type="ARBA" id="ARBA00022960"/>
    </source>
</evidence>
<comment type="pathway">
    <text evidence="1 7">Cell wall biogenesis; peptidoglycan biosynthesis.</text>
</comment>
<gene>
    <name evidence="9" type="ORF">M472_12535</name>
</gene>
<accession>U2J3U8</accession>
<dbReference type="PROSITE" id="PS51257">
    <property type="entry name" value="PROKAR_LIPOPROTEIN"/>
    <property type="match status" value="1"/>
</dbReference>
<dbReference type="GO" id="GO:0016740">
    <property type="term" value="F:transferase activity"/>
    <property type="evidence" value="ECO:0007669"/>
    <property type="project" value="UniProtKB-KW"/>
</dbReference>
<dbReference type="Pfam" id="PF03734">
    <property type="entry name" value="YkuD"/>
    <property type="match status" value="1"/>
</dbReference>
<dbReference type="GO" id="GO:0009252">
    <property type="term" value="P:peptidoglycan biosynthetic process"/>
    <property type="evidence" value="ECO:0007669"/>
    <property type="project" value="UniProtKB-UniPathway"/>
</dbReference>
<reference evidence="9 10" key="1">
    <citation type="journal article" date="2013" name="Genome Announc.">
        <title>The Draft Genome Sequence of Sphingomonas paucimobilis Strain HER1398 (Proteobacteria), Host to the Giant PAU Phage, Indicates That It Is a Member of the Genus Sphingobacterium (Bacteroidetes).</title>
        <authorList>
            <person name="White R.A.III."/>
            <person name="Suttle C.A."/>
        </authorList>
    </citation>
    <scope>NUCLEOTIDE SEQUENCE [LARGE SCALE GENOMIC DNA]</scope>
    <source>
        <strain evidence="9 10">HER1398</strain>
    </source>
</reference>
<dbReference type="UniPathway" id="UPA00219"/>
<proteinExistence type="inferred from homology"/>
<evidence type="ECO:0000256" key="5">
    <source>
        <dbReference type="ARBA" id="ARBA00022984"/>
    </source>
</evidence>
<feature type="active site" description="Nucleophile" evidence="7">
    <location>
        <position position="156"/>
    </location>
</feature>
<evidence type="ECO:0000313" key="9">
    <source>
        <dbReference type="EMBL" id="ERJ59599.1"/>
    </source>
</evidence>
<name>U2J3U8_9SPHI</name>
<dbReference type="InterPro" id="IPR005490">
    <property type="entry name" value="LD_TPept_cat_dom"/>
</dbReference>
<evidence type="ECO:0000259" key="8">
    <source>
        <dbReference type="PROSITE" id="PS52029"/>
    </source>
</evidence>
<sequence length="241" mass="27681">MHKIISGLMILLITLSCQNQPKQQHTEDRVAVAKEEKEGQLKKLLASKKLNTEELNILLVAYKNADRLELYAKATTESTYNLLHTYPICKRSGILGPKKAEGDKQVPEGFYHIDRFNPQSLYYLSLGLNYPNELDKSLGYTGSDIFIHGKCETVGCLPMTDDLIKEIYLYALWAKEAGQQNIPVYIFPFEMTDENIAKHKADVNEATLAFWQNLKEGYDLLLKEKKELHFKVLEKKYGFEK</sequence>
<keyword evidence="5 7" id="KW-0573">Peptidoglycan synthesis</keyword>
<evidence type="ECO:0000256" key="3">
    <source>
        <dbReference type="ARBA" id="ARBA00022679"/>
    </source>
</evidence>
<feature type="domain" description="L,D-TPase catalytic" evidence="8">
    <location>
        <begin position="57"/>
        <end position="187"/>
    </location>
</feature>
<evidence type="ECO:0000256" key="6">
    <source>
        <dbReference type="ARBA" id="ARBA00023316"/>
    </source>
</evidence>
<dbReference type="EMBL" id="ATDL01000014">
    <property type="protein sequence ID" value="ERJ59599.1"/>
    <property type="molecule type" value="Genomic_DNA"/>
</dbReference>
<organism evidence="9 10">
    <name type="scientific">Sphingobacterium paucimobilis HER1398</name>
    <dbReference type="NCBI Taxonomy" id="1346330"/>
    <lineage>
        <taxon>Bacteria</taxon>
        <taxon>Pseudomonadati</taxon>
        <taxon>Bacteroidota</taxon>
        <taxon>Sphingobacteriia</taxon>
        <taxon>Sphingobacteriales</taxon>
        <taxon>Sphingobacteriaceae</taxon>
        <taxon>Sphingobacterium</taxon>
    </lineage>
</organism>
<dbReference type="Proteomes" id="UP000016584">
    <property type="component" value="Unassembled WGS sequence"/>
</dbReference>
<evidence type="ECO:0000313" key="10">
    <source>
        <dbReference type="Proteomes" id="UP000016584"/>
    </source>
</evidence>
<dbReference type="PANTHER" id="PTHR36699:SF1">
    <property type="entry name" value="L,D-TRANSPEPTIDASE YAFK-RELATED"/>
    <property type="match status" value="1"/>
</dbReference>
<dbReference type="GO" id="GO:0004180">
    <property type="term" value="F:carboxypeptidase activity"/>
    <property type="evidence" value="ECO:0007669"/>
    <property type="project" value="UniProtKB-ARBA"/>
</dbReference>
<keyword evidence="4 7" id="KW-0133">Cell shape</keyword>
<comment type="caution">
    <text evidence="9">The sequence shown here is derived from an EMBL/GenBank/DDBJ whole genome shotgun (WGS) entry which is preliminary data.</text>
</comment>
<dbReference type="GO" id="GO:0008360">
    <property type="term" value="P:regulation of cell shape"/>
    <property type="evidence" value="ECO:0007669"/>
    <property type="project" value="UniProtKB-UniRule"/>
</dbReference>
<keyword evidence="3" id="KW-0808">Transferase</keyword>
<dbReference type="OrthoDB" id="9809748at2"/>
<dbReference type="AlphaFoldDB" id="U2J3U8"/>
<keyword evidence="10" id="KW-1185">Reference proteome</keyword>
<dbReference type="PROSITE" id="PS52029">
    <property type="entry name" value="LD_TPASE"/>
    <property type="match status" value="1"/>
</dbReference>
<comment type="similarity">
    <text evidence="2">Belongs to the YkuD family.</text>
</comment>
<dbReference type="PANTHER" id="PTHR36699">
    <property type="entry name" value="LD-TRANSPEPTIDASE"/>
    <property type="match status" value="1"/>
</dbReference>
<dbReference type="PATRIC" id="fig|1346330.5.peg.1757"/>
<protein>
    <recommendedName>
        <fullName evidence="8">L,D-TPase catalytic domain-containing protein</fullName>
    </recommendedName>
</protein>
<dbReference type="InterPro" id="IPR038063">
    <property type="entry name" value="Transpep_catalytic_dom"/>
</dbReference>
<dbReference type="SUPFAM" id="SSF141523">
    <property type="entry name" value="L,D-transpeptidase catalytic domain-like"/>
    <property type="match status" value="1"/>
</dbReference>
<dbReference type="eggNOG" id="COG3034">
    <property type="taxonomic scope" value="Bacteria"/>
</dbReference>
<dbReference type="GO" id="GO:0071555">
    <property type="term" value="P:cell wall organization"/>
    <property type="evidence" value="ECO:0007669"/>
    <property type="project" value="UniProtKB-UniRule"/>
</dbReference>
<keyword evidence="6 7" id="KW-0961">Cell wall biogenesis/degradation</keyword>
<evidence type="ECO:0000256" key="7">
    <source>
        <dbReference type="PROSITE-ProRule" id="PRU01373"/>
    </source>
</evidence>
<feature type="active site" description="Proton donor/acceptor" evidence="7">
    <location>
        <position position="148"/>
    </location>
</feature>